<protein>
    <submittedName>
        <fullName evidence="3">Uncharacterized protein</fullName>
    </submittedName>
</protein>
<keyword evidence="2" id="KW-0732">Signal</keyword>
<accession>A0A9X6NIB1</accession>
<organism evidence="3 4">
    <name type="scientific">Hypsibius exemplaris</name>
    <name type="common">Freshwater tardigrade</name>
    <dbReference type="NCBI Taxonomy" id="2072580"/>
    <lineage>
        <taxon>Eukaryota</taxon>
        <taxon>Metazoa</taxon>
        <taxon>Ecdysozoa</taxon>
        <taxon>Tardigrada</taxon>
        <taxon>Eutardigrada</taxon>
        <taxon>Parachela</taxon>
        <taxon>Hypsibioidea</taxon>
        <taxon>Hypsibiidae</taxon>
        <taxon>Hypsibius</taxon>
    </lineage>
</organism>
<keyword evidence="4" id="KW-1185">Reference proteome</keyword>
<feature type="compositionally biased region" description="Basic and acidic residues" evidence="1">
    <location>
        <begin position="28"/>
        <end position="43"/>
    </location>
</feature>
<dbReference type="Proteomes" id="UP000192578">
    <property type="component" value="Unassembled WGS sequence"/>
</dbReference>
<evidence type="ECO:0000313" key="4">
    <source>
        <dbReference type="Proteomes" id="UP000192578"/>
    </source>
</evidence>
<gene>
    <name evidence="3" type="ORF">BV898_18740</name>
</gene>
<comment type="caution">
    <text evidence="3">The sequence shown here is derived from an EMBL/GenBank/DDBJ whole genome shotgun (WGS) entry which is preliminary data.</text>
</comment>
<evidence type="ECO:0000313" key="3">
    <source>
        <dbReference type="EMBL" id="OWA54332.1"/>
    </source>
</evidence>
<dbReference type="EMBL" id="MTYJ01000394">
    <property type="protein sequence ID" value="OWA54332.1"/>
    <property type="molecule type" value="Genomic_DNA"/>
</dbReference>
<reference evidence="4" key="1">
    <citation type="submission" date="2017-01" db="EMBL/GenBank/DDBJ databases">
        <title>Comparative genomics of anhydrobiosis in the tardigrade Hypsibius dujardini.</title>
        <authorList>
            <person name="Yoshida Y."/>
            <person name="Koutsovoulos G."/>
            <person name="Laetsch D."/>
            <person name="Stevens L."/>
            <person name="Kumar S."/>
            <person name="Horikawa D."/>
            <person name="Ishino K."/>
            <person name="Komine S."/>
            <person name="Tomita M."/>
            <person name="Blaxter M."/>
            <person name="Arakawa K."/>
        </authorList>
    </citation>
    <scope>NUCLEOTIDE SEQUENCE [LARGE SCALE GENOMIC DNA]</scope>
    <source>
        <strain evidence="4">Z151</strain>
    </source>
</reference>
<evidence type="ECO:0000256" key="1">
    <source>
        <dbReference type="SAM" id="MobiDB-lite"/>
    </source>
</evidence>
<dbReference type="AlphaFoldDB" id="A0A9X6NIB1"/>
<feature type="region of interest" description="Disordered" evidence="1">
    <location>
        <begin position="28"/>
        <end position="106"/>
    </location>
</feature>
<feature type="chain" id="PRO_5040890336" evidence="2">
    <location>
        <begin position="23"/>
        <end position="130"/>
    </location>
</feature>
<sequence>MQHLAIWSGILILLLFLNCLESRSDLGGHSEVKQNVDGKDNRPFVRHSRGISDFHGSGVGWRSNEDPARAESHHDAGENDEHLENEITTPAFPEADYPVIDSDDDKWHTPHVRHEAAPGDLVVKAKHFHS</sequence>
<feature type="compositionally biased region" description="Basic and acidic residues" evidence="1">
    <location>
        <begin position="63"/>
        <end position="85"/>
    </location>
</feature>
<feature type="signal peptide" evidence="2">
    <location>
        <begin position="1"/>
        <end position="22"/>
    </location>
</feature>
<name>A0A9X6NIB1_HYPEX</name>
<evidence type="ECO:0000256" key="2">
    <source>
        <dbReference type="SAM" id="SignalP"/>
    </source>
</evidence>
<proteinExistence type="predicted"/>